<sequence>MRRLIFITHGEVEIDPDVAVEQWGLNAIGRARHQAFCANDVVQDVAVVYSSAEKKALDGAEILARGLRHEVLHDLHENDRTATGYLPKKEFEHTADLFFAHPTESIRGWERAVDAQARVVAALQEIAARESTGDIAVVAHGGVGALALCHFSGAAIDRSWDQPGGGGGNYFVLNLKDWQVAQGWTPID</sequence>
<name>A0A844ALQ1_9RHOB</name>
<organism evidence="1 2">
    <name type="scientific">Tritonibacter aquimaris</name>
    <dbReference type="NCBI Taxonomy" id="2663379"/>
    <lineage>
        <taxon>Bacteria</taxon>
        <taxon>Pseudomonadati</taxon>
        <taxon>Pseudomonadota</taxon>
        <taxon>Alphaproteobacteria</taxon>
        <taxon>Rhodobacterales</taxon>
        <taxon>Paracoccaceae</taxon>
        <taxon>Tritonibacter</taxon>
    </lineage>
</organism>
<accession>A0A844ALQ1</accession>
<dbReference type="InterPro" id="IPR013078">
    <property type="entry name" value="His_Pase_superF_clade-1"/>
</dbReference>
<dbReference type="AlphaFoldDB" id="A0A844ALQ1"/>
<comment type="caution">
    <text evidence="1">The sequence shown here is derived from an EMBL/GenBank/DDBJ whole genome shotgun (WGS) entry which is preliminary data.</text>
</comment>
<proteinExistence type="predicted"/>
<protein>
    <submittedName>
        <fullName evidence="1">Histidine phosphatase family protein</fullName>
    </submittedName>
</protein>
<dbReference type="CDD" id="cd07040">
    <property type="entry name" value="HP"/>
    <property type="match status" value="1"/>
</dbReference>
<dbReference type="Proteomes" id="UP000436694">
    <property type="component" value="Unassembled WGS sequence"/>
</dbReference>
<dbReference type="SUPFAM" id="SSF53254">
    <property type="entry name" value="Phosphoglycerate mutase-like"/>
    <property type="match status" value="1"/>
</dbReference>
<dbReference type="InterPro" id="IPR029033">
    <property type="entry name" value="His_PPase_superfam"/>
</dbReference>
<keyword evidence="2" id="KW-1185">Reference proteome</keyword>
<gene>
    <name evidence="1" type="ORF">GG681_09590</name>
</gene>
<dbReference type="EMBL" id="WIXK01000004">
    <property type="protein sequence ID" value="MQY42895.1"/>
    <property type="molecule type" value="Genomic_DNA"/>
</dbReference>
<evidence type="ECO:0000313" key="1">
    <source>
        <dbReference type="EMBL" id="MQY42895.1"/>
    </source>
</evidence>
<evidence type="ECO:0000313" key="2">
    <source>
        <dbReference type="Proteomes" id="UP000436694"/>
    </source>
</evidence>
<dbReference type="Gene3D" id="3.40.50.1240">
    <property type="entry name" value="Phosphoglycerate mutase-like"/>
    <property type="match status" value="1"/>
</dbReference>
<reference evidence="1 2" key="1">
    <citation type="submission" date="2019-10" db="EMBL/GenBank/DDBJ databases">
        <title>Epibacterium sp. nov., isolated from seawater.</title>
        <authorList>
            <person name="Zhang X."/>
            <person name="Li N."/>
        </authorList>
    </citation>
    <scope>NUCLEOTIDE SEQUENCE [LARGE SCALE GENOMIC DNA]</scope>
    <source>
        <strain evidence="1 2">SM1969</strain>
    </source>
</reference>
<dbReference type="Pfam" id="PF00300">
    <property type="entry name" value="His_Phos_1"/>
    <property type="match status" value="1"/>
</dbReference>
<dbReference type="RefSeq" id="WP_153547506.1">
    <property type="nucleotide sequence ID" value="NZ_WIXK01000004.1"/>
</dbReference>